<dbReference type="Gene3D" id="2.40.50.1020">
    <property type="entry name" value="LytTr DNA-binding domain"/>
    <property type="match status" value="1"/>
</dbReference>
<dbReference type="SMART" id="SM00448">
    <property type="entry name" value="REC"/>
    <property type="match status" value="1"/>
</dbReference>
<sequence length="253" mass="29196">MKAVIIEDETAAVSSLKAILRHNSVVGIEVVAELESIEDSIEWFRSSSQPDIIFMDIHLADGLAFKIFEKVDIAAPVVFTTAYDEYALQAFQVSSIDYLLKPVTQKTLEHALNKFLLFNPLEREEHILQTNTAIKNRNEVKKLLIMLADKFYPLSVDDIYYFYTVQEKVTAYTFDGKRHPVDRTLDALGEQLDKQLFFRANRQFIVSRKSIKDIDLWLGNRLSVNLLLPIPERIIISKVKTPLFKKWLMQEEG</sequence>
<evidence type="ECO:0000256" key="1">
    <source>
        <dbReference type="PROSITE-ProRule" id="PRU00169"/>
    </source>
</evidence>
<dbReference type="FunFam" id="3.40.50.2300:FF:000361">
    <property type="entry name" value="Two-component system response regulator"/>
    <property type="match status" value="1"/>
</dbReference>
<dbReference type="Proteomes" id="UP000183040">
    <property type="component" value="Unassembled WGS sequence"/>
</dbReference>
<protein>
    <submittedName>
        <fullName evidence="4">Two component transcriptional regulator, LytTR family</fullName>
    </submittedName>
</protein>
<evidence type="ECO:0000313" key="5">
    <source>
        <dbReference type="EMBL" id="SFN38817.1"/>
    </source>
</evidence>
<dbReference type="InterPro" id="IPR007492">
    <property type="entry name" value="LytTR_DNA-bd_dom"/>
</dbReference>
<dbReference type="InterPro" id="IPR046947">
    <property type="entry name" value="LytR-like"/>
</dbReference>
<feature type="modified residue" description="4-aspartylphosphate" evidence="1">
    <location>
        <position position="56"/>
    </location>
</feature>
<evidence type="ECO:0000313" key="6">
    <source>
        <dbReference type="Proteomes" id="UP000183040"/>
    </source>
</evidence>
<dbReference type="PROSITE" id="PS50930">
    <property type="entry name" value="HTH_LYTTR"/>
    <property type="match status" value="1"/>
</dbReference>
<dbReference type="Proteomes" id="UP000183766">
    <property type="component" value="Unassembled WGS sequence"/>
</dbReference>
<dbReference type="InterPro" id="IPR011006">
    <property type="entry name" value="CheY-like_superfamily"/>
</dbReference>
<feature type="domain" description="Response regulatory" evidence="2">
    <location>
        <begin position="2"/>
        <end position="116"/>
    </location>
</feature>
<feature type="domain" description="HTH LytTR-type" evidence="3">
    <location>
        <begin position="147"/>
        <end position="250"/>
    </location>
</feature>
<keyword evidence="1" id="KW-0597">Phosphoprotein</keyword>
<evidence type="ECO:0000259" key="3">
    <source>
        <dbReference type="PROSITE" id="PS50930"/>
    </source>
</evidence>
<dbReference type="SMART" id="SM00850">
    <property type="entry name" value="LytTR"/>
    <property type="match status" value="1"/>
</dbReference>
<dbReference type="AlphaFoldDB" id="A0A1H3YIV9"/>
<dbReference type="InterPro" id="IPR001789">
    <property type="entry name" value="Sig_transdc_resp-reg_receiver"/>
</dbReference>
<dbReference type="PANTHER" id="PTHR37299">
    <property type="entry name" value="TRANSCRIPTIONAL REGULATOR-RELATED"/>
    <property type="match status" value="1"/>
</dbReference>
<dbReference type="GO" id="GO:0000156">
    <property type="term" value="F:phosphorelay response regulator activity"/>
    <property type="evidence" value="ECO:0007669"/>
    <property type="project" value="InterPro"/>
</dbReference>
<evidence type="ECO:0000259" key="2">
    <source>
        <dbReference type="PROSITE" id="PS50110"/>
    </source>
</evidence>
<dbReference type="PANTHER" id="PTHR37299:SF1">
    <property type="entry name" value="STAGE 0 SPORULATION PROTEIN A HOMOLOG"/>
    <property type="match status" value="1"/>
</dbReference>
<dbReference type="Pfam" id="PF04397">
    <property type="entry name" value="LytTR"/>
    <property type="match status" value="1"/>
</dbReference>
<accession>A0A1H3YIV9</accession>
<gene>
    <name evidence="4" type="ORF">SAMN04487924_102220</name>
    <name evidence="5" type="ORF">SAMN05216250_13311</name>
</gene>
<dbReference type="Pfam" id="PF00072">
    <property type="entry name" value="Response_reg"/>
    <property type="match status" value="1"/>
</dbReference>
<organism evidence="4 6">
    <name type="scientific">Bacteroides xylanisolvens</name>
    <dbReference type="NCBI Taxonomy" id="371601"/>
    <lineage>
        <taxon>Bacteria</taxon>
        <taxon>Pseudomonadati</taxon>
        <taxon>Bacteroidota</taxon>
        <taxon>Bacteroidia</taxon>
        <taxon>Bacteroidales</taxon>
        <taxon>Bacteroidaceae</taxon>
        <taxon>Bacteroides</taxon>
    </lineage>
</organism>
<evidence type="ECO:0000313" key="4">
    <source>
        <dbReference type="EMBL" id="SEA10964.1"/>
    </source>
</evidence>
<dbReference type="EMBL" id="FOUM01000033">
    <property type="protein sequence ID" value="SFN38817.1"/>
    <property type="molecule type" value="Genomic_DNA"/>
</dbReference>
<dbReference type="Gene3D" id="3.40.50.2300">
    <property type="match status" value="1"/>
</dbReference>
<name>A0A1H3YIV9_9BACE</name>
<reference evidence="6 7" key="1">
    <citation type="submission" date="2016-10" db="EMBL/GenBank/DDBJ databases">
        <authorList>
            <person name="de Groot N.N."/>
        </authorList>
    </citation>
    <scope>NUCLEOTIDE SEQUENCE [LARGE SCALE GENOMIC DNA]</scope>
    <source>
        <strain evidence="5 7">NLAE-zl-C202</strain>
        <strain evidence="4 6">NLAE-zl-G339</strain>
    </source>
</reference>
<dbReference type="GO" id="GO:0003677">
    <property type="term" value="F:DNA binding"/>
    <property type="evidence" value="ECO:0007669"/>
    <property type="project" value="InterPro"/>
</dbReference>
<dbReference type="SUPFAM" id="SSF52172">
    <property type="entry name" value="CheY-like"/>
    <property type="match status" value="1"/>
</dbReference>
<dbReference type="EMBL" id="FNRP01000002">
    <property type="protein sequence ID" value="SEA10964.1"/>
    <property type="molecule type" value="Genomic_DNA"/>
</dbReference>
<dbReference type="PROSITE" id="PS50110">
    <property type="entry name" value="RESPONSE_REGULATORY"/>
    <property type="match status" value="1"/>
</dbReference>
<dbReference type="RefSeq" id="WP_074704765.1">
    <property type="nucleotide sequence ID" value="NZ_FNRP01000002.1"/>
</dbReference>
<proteinExistence type="predicted"/>
<evidence type="ECO:0000313" key="7">
    <source>
        <dbReference type="Proteomes" id="UP000183766"/>
    </source>
</evidence>